<dbReference type="EMBL" id="CP134880">
    <property type="protein sequence ID" value="WNM26428.1"/>
    <property type="molecule type" value="Genomic_DNA"/>
</dbReference>
<protein>
    <submittedName>
        <fullName evidence="4">DUF4190 domain-containing protein</fullName>
    </submittedName>
</protein>
<dbReference type="RefSeq" id="WP_313542205.1">
    <property type="nucleotide sequence ID" value="NZ_CP134880.1"/>
</dbReference>
<gene>
    <name evidence="4" type="ORF">RN607_09465</name>
</gene>
<evidence type="ECO:0000259" key="3">
    <source>
        <dbReference type="Pfam" id="PF13828"/>
    </source>
</evidence>
<organism evidence="4">
    <name type="scientific">Demequina capsici</name>
    <dbReference type="NCBI Taxonomy" id="3075620"/>
    <lineage>
        <taxon>Bacteria</taxon>
        <taxon>Bacillati</taxon>
        <taxon>Actinomycetota</taxon>
        <taxon>Actinomycetes</taxon>
        <taxon>Micrococcales</taxon>
        <taxon>Demequinaceae</taxon>
        <taxon>Demequina</taxon>
    </lineage>
</organism>
<feature type="transmembrane region" description="Helical" evidence="2">
    <location>
        <begin position="146"/>
        <end position="170"/>
    </location>
</feature>
<feature type="compositionally biased region" description="Low complexity" evidence="1">
    <location>
        <begin position="44"/>
        <end position="55"/>
    </location>
</feature>
<evidence type="ECO:0000313" key="4">
    <source>
        <dbReference type="EMBL" id="WNM26428.1"/>
    </source>
</evidence>
<dbReference type="InterPro" id="IPR025241">
    <property type="entry name" value="DUF4190"/>
</dbReference>
<dbReference type="KEGG" id="dcp:RN607_09465"/>
<proteinExistence type="predicted"/>
<sequence length="192" mass="20278">MSTTPQDPYEQRPDQANPPQAAPDPQAAPTPQAQPPYAQPPAPQHAQPQQGQPVYAQPPTPQYAQPQHAQPPYPQQPYAQPYAPAPYGPQPGTEKNWMGITSLVLSLVGLFTGITAIAGIVFGHLSLSAVKRGEANNRGLGLTGLIIGYVVAVLGILATIAFLVFIGWIGTQCGGDNPASWCTPDSSYSWSA</sequence>
<keyword evidence="2" id="KW-0812">Transmembrane</keyword>
<feature type="region of interest" description="Disordered" evidence="1">
    <location>
        <begin position="1"/>
        <end position="90"/>
    </location>
</feature>
<reference evidence="4" key="1">
    <citation type="submission" date="2023-09" db="EMBL/GenBank/DDBJ databases">
        <title>Demequina sp. a novel bacteria isolated from Capsicum annuum.</title>
        <authorList>
            <person name="Humaira Z."/>
            <person name="Lee J."/>
            <person name="Cho D."/>
        </authorList>
    </citation>
    <scope>NUCLEOTIDE SEQUENCE</scope>
    <source>
        <strain evidence="4">PMTSA13</strain>
    </source>
</reference>
<feature type="transmembrane region" description="Helical" evidence="2">
    <location>
        <begin position="97"/>
        <end position="125"/>
    </location>
</feature>
<accession>A0AA96J9W3</accession>
<dbReference type="Pfam" id="PF13828">
    <property type="entry name" value="DUF4190"/>
    <property type="match status" value="1"/>
</dbReference>
<keyword evidence="2" id="KW-1133">Transmembrane helix</keyword>
<dbReference type="AlphaFoldDB" id="A0AA96J9W3"/>
<feature type="domain" description="DUF4190" evidence="3">
    <location>
        <begin position="98"/>
        <end position="158"/>
    </location>
</feature>
<keyword evidence="2" id="KW-0472">Membrane</keyword>
<name>A0AA96J9W3_9MICO</name>
<feature type="compositionally biased region" description="Pro residues" evidence="1">
    <location>
        <begin position="20"/>
        <end position="43"/>
    </location>
</feature>
<evidence type="ECO:0000256" key="2">
    <source>
        <dbReference type="SAM" id="Phobius"/>
    </source>
</evidence>
<dbReference type="Proteomes" id="UP001303408">
    <property type="component" value="Chromosome"/>
</dbReference>
<evidence type="ECO:0000256" key="1">
    <source>
        <dbReference type="SAM" id="MobiDB-lite"/>
    </source>
</evidence>